<organism evidence="1 2">
    <name type="scientific">Enterocloster citroniae</name>
    <dbReference type="NCBI Taxonomy" id="358743"/>
    <lineage>
        <taxon>Bacteria</taxon>
        <taxon>Bacillati</taxon>
        <taxon>Bacillota</taxon>
        <taxon>Clostridia</taxon>
        <taxon>Lachnospirales</taxon>
        <taxon>Lachnospiraceae</taxon>
        <taxon>Enterocloster</taxon>
    </lineage>
</organism>
<dbReference type="EMBL" id="WQPS01000010">
    <property type="protein sequence ID" value="MBT9809654.1"/>
    <property type="molecule type" value="Genomic_DNA"/>
</dbReference>
<name>A0AA41FE62_9FIRM</name>
<accession>A0AA41FE62</accession>
<dbReference type="Proteomes" id="UP000708338">
    <property type="component" value="Unassembled WGS sequence"/>
</dbReference>
<proteinExistence type="predicted"/>
<protein>
    <submittedName>
        <fullName evidence="1">Uncharacterized protein</fullName>
    </submittedName>
</protein>
<dbReference type="SUPFAM" id="SSF55729">
    <property type="entry name" value="Acyl-CoA N-acyltransferases (Nat)"/>
    <property type="match status" value="1"/>
</dbReference>
<comment type="caution">
    <text evidence="1">The sequence shown here is derived from an EMBL/GenBank/DDBJ whole genome shotgun (WGS) entry which is preliminary data.</text>
</comment>
<evidence type="ECO:0000313" key="1">
    <source>
        <dbReference type="EMBL" id="MBT9809654.1"/>
    </source>
</evidence>
<dbReference type="InterPro" id="IPR016181">
    <property type="entry name" value="Acyl_CoA_acyltransferase"/>
</dbReference>
<evidence type="ECO:0000313" key="2">
    <source>
        <dbReference type="Proteomes" id="UP000708338"/>
    </source>
</evidence>
<gene>
    <name evidence="1" type="ORF">GPL26_08375</name>
</gene>
<sequence>MNPNTNNAASGHNGPKLTVQEIPREQAVGFIRCYHYSKIMPRLNKRYLGFYADNRLAGVVALGWGTQPLQSIRKMFPRHRLQSSDYLEIGKMCFLPEMNGNQSFGSRVLSQLVKWMKRNTDCLFLYTLADGIMGKCGYVYQAGNFRYIGSFPTSVYRCTATGEKIHPRSARILLEENAAFDGVERRFWLTHGYCEYKGIEKINGLMFRYLYPLNKQAEKILNSYPEYRGLPNPKDKNLKFTIRTAPGVYTPIPPPVFNRDVCQFNIQKC</sequence>
<dbReference type="RefSeq" id="WP_215630048.1">
    <property type="nucleotide sequence ID" value="NZ_JAQDJP010000009.1"/>
</dbReference>
<dbReference type="Pfam" id="PF25680">
    <property type="entry name" value="Mom"/>
    <property type="match status" value="1"/>
</dbReference>
<dbReference type="InterPro" id="IPR057895">
    <property type="entry name" value="Mom"/>
</dbReference>
<reference evidence="1" key="1">
    <citation type="journal article" date="2021" name="Gut Microbes">
        <title>A synthetic consortium of 100 gut commensals modulates the composition and function in a colon model of the microbiome of elderly subjects.</title>
        <authorList>
            <person name="Perez M."/>
            <person name="Ntemiri A."/>
            <person name="Tan H."/>
            <person name="Harris H.M.B."/>
            <person name="Roager H.M."/>
            <person name="Ribiere C."/>
            <person name="O'Toole P.W."/>
        </authorList>
    </citation>
    <scope>NUCLEOTIDE SEQUENCE</scope>
    <source>
        <strain evidence="1">MCC335</strain>
    </source>
</reference>
<dbReference type="AlphaFoldDB" id="A0AA41FE62"/>